<evidence type="ECO:0000313" key="2">
    <source>
        <dbReference type="EMBL" id="SDA40388.1"/>
    </source>
</evidence>
<dbReference type="InterPro" id="IPR002881">
    <property type="entry name" value="DUF58"/>
</dbReference>
<dbReference type="Pfam" id="PF01882">
    <property type="entry name" value="DUF58"/>
    <property type="match status" value="1"/>
</dbReference>
<dbReference type="STRING" id="209880.SAMN02910343_00358"/>
<proteinExistence type="predicted"/>
<evidence type="ECO:0000259" key="1">
    <source>
        <dbReference type="Pfam" id="PF01882"/>
    </source>
</evidence>
<gene>
    <name evidence="2" type="ORF">SAMN02910343_00358</name>
</gene>
<dbReference type="PANTHER" id="PTHR34351:SF2">
    <property type="entry name" value="DUF58 DOMAIN-CONTAINING PROTEIN"/>
    <property type="match status" value="1"/>
</dbReference>
<sequence>MRRTSYCILCLAGLFLLIMYDMPQAFSLGLACILAPLPGIVLAWKAHKRIRCSWQIPRGITRATPSQCQLLISGPSWYIPSFFISTEELEFTTSPSSLPAACTIPLTIPHCGLFSIHKGEAWYMDPFHLCRFHMPLTALNGFVFPARIGTESQILQVLSHIMTPDEKYYYGAVQYKPGDNPRLINWKMTARTDDVYVRDSEPANGTDLLIACSIPQSPDQRDTIGDTLLSAGLALLHNGKTFTLLFLSSTGPRKEIITSVDEFYTALEECIGSGLSGNVLEQAEKLIPAQSPLLYLTGESHVFIPPALHPVIWSASPCDNADMAGRNDIMTKLGGDIHA</sequence>
<name>A0A1G5V441_9FIRM</name>
<feature type="domain" description="DUF58" evidence="1">
    <location>
        <begin position="174"/>
        <end position="219"/>
    </location>
</feature>
<evidence type="ECO:0000313" key="3">
    <source>
        <dbReference type="Proteomes" id="UP000199689"/>
    </source>
</evidence>
<dbReference type="AlphaFoldDB" id="A0A1G5V441"/>
<keyword evidence="3" id="KW-1185">Reference proteome</keyword>
<dbReference type="EMBL" id="FMXA01000004">
    <property type="protein sequence ID" value="SDA40388.1"/>
    <property type="molecule type" value="Genomic_DNA"/>
</dbReference>
<dbReference type="PROSITE" id="PS51257">
    <property type="entry name" value="PROKAR_LIPOPROTEIN"/>
    <property type="match status" value="1"/>
</dbReference>
<organism evidence="2 3">
    <name type="scientific">Allisonella histaminiformans</name>
    <dbReference type="NCBI Taxonomy" id="209880"/>
    <lineage>
        <taxon>Bacteria</taxon>
        <taxon>Bacillati</taxon>
        <taxon>Bacillota</taxon>
        <taxon>Negativicutes</taxon>
        <taxon>Veillonellales</taxon>
        <taxon>Veillonellaceae</taxon>
        <taxon>Allisonella</taxon>
    </lineage>
</organism>
<dbReference type="PANTHER" id="PTHR34351">
    <property type="entry name" value="SLR1927 PROTEIN-RELATED"/>
    <property type="match status" value="1"/>
</dbReference>
<dbReference type="Proteomes" id="UP000199689">
    <property type="component" value="Unassembled WGS sequence"/>
</dbReference>
<protein>
    <submittedName>
        <fullName evidence="2">Uncharacterized conserved protein, DUF58 family, contains vWF domain</fullName>
    </submittedName>
</protein>
<reference evidence="2 3" key="1">
    <citation type="submission" date="2016-10" db="EMBL/GenBank/DDBJ databases">
        <authorList>
            <person name="de Groot N.N."/>
        </authorList>
    </citation>
    <scope>NUCLEOTIDE SEQUENCE [LARGE SCALE GENOMIC DNA]</scope>
    <source>
        <strain evidence="2 3">DSM 15230</strain>
    </source>
</reference>
<accession>A0A1G5V441</accession>